<protein>
    <recommendedName>
        <fullName evidence="2">Core-binding (CB) domain-containing protein</fullName>
    </recommendedName>
</protein>
<evidence type="ECO:0000313" key="4">
    <source>
        <dbReference type="EMBL" id="HGQ64572.1"/>
    </source>
</evidence>
<dbReference type="AlphaFoldDB" id="A0A7C4NTE6"/>
<dbReference type="GO" id="GO:0003677">
    <property type="term" value="F:DNA binding"/>
    <property type="evidence" value="ECO:0007669"/>
    <property type="project" value="UniProtKB-UniRule"/>
</dbReference>
<gene>
    <name evidence="4" type="ORF">ENU08_04945</name>
    <name evidence="3" type="ORF">ENU41_01435</name>
</gene>
<evidence type="ECO:0000259" key="2">
    <source>
        <dbReference type="PROSITE" id="PS51900"/>
    </source>
</evidence>
<reference evidence="4" key="1">
    <citation type="journal article" date="2020" name="mSystems">
        <title>Genome- and Community-Level Interaction Insights into Carbon Utilization and Element Cycling Functions of Hydrothermarchaeota in Hydrothermal Sediment.</title>
        <authorList>
            <person name="Zhou Z."/>
            <person name="Liu Y."/>
            <person name="Xu W."/>
            <person name="Pan J."/>
            <person name="Luo Z.H."/>
            <person name="Li M."/>
        </authorList>
    </citation>
    <scope>NUCLEOTIDE SEQUENCE [LARGE SCALE GENOMIC DNA]</scope>
    <source>
        <strain evidence="4">SpSt-637</strain>
        <strain evidence="3">SpSt-667</strain>
    </source>
</reference>
<keyword evidence="1" id="KW-0238">DNA-binding</keyword>
<sequence>MVESINLSIDPYVASKMIIASKKLGVDPSELINKVLGDWVNQNKWLTLSVEDVLNEYEKALEGYSKNTKKTKLKIVKSFLEWCEISKVIPNEDAINKYLEVISLNYSQSYVVHSKSTLKDFVEWFYSTWVNRS</sequence>
<evidence type="ECO:0000256" key="1">
    <source>
        <dbReference type="PROSITE-ProRule" id="PRU01248"/>
    </source>
</evidence>
<dbReference type="EMBL" id="DTCK01000010">
    <property type="protein sequence ID" value="HGQ35328.1"/>
    <property type="molecule type" value="Genomic_DNA"/>
</dbReference>
<dbReference type="PROSITE" id="PS51900">
    <property type="entry name" value="CB"/>
    <property type="match status" value="1"/>
</dbReference>
<comment type="caution">
    <text evidence="4">The sequence shown here is derived from an EMBL/GenBank/DDBJ whole genome shotgun (WGS) entry which is preliminary data.</text>
</comment>
<evidence type="ECO:0000313" key="3">
    <source>
        <dbReference type="EMBL" id="HGQ35328.1"/>
    </source>
</evidence>
<proteinExistence type="predicted"/>
<organism evidence="4">
    <name type="scientific">Ignisphaera aggregans</name>
    <dbReference type="NCBI Taxonomy" id="334771"/>
    <lineage>
        <taxon>Archaea</taxon>
        <taxon>Thermoproteota</taxon>
        <taxon>Thermoprotei</taxon>
        <taxon>Desulfurococcales</taxon>
        <taxon>Desulfurococcaceae</taxon>
        <taxon>Ignisphaera</taxon>
    </lineage>
</organism>
<dbReference type="InterPro" id="IPR044068">
    <property type="entry name" value="CB"/>
</dbReference>
<dbReference type="EMBL" id="DTBD01000039">
    <property type="protein sequence ID" value="HGQ64572.1"/>
    <property type="molecule type" value="Genomic_DNA"/>
</dbReference>
<feature type="domain" description="Core-binding (CB)" evidence="2">
    <location>
        <begin position="48"/>
        <end position="126"/>
    </location>
</feature>
<accession>A0A7C4NTE6</accession>
<name>A0A7C4NTE6_9CREN</name>